<feature type="domain" description="HTH gntR-type" evidence="5">
    <location>
        <begin position="32"/>
        <end position="100"/>
    </location>
</feature>
<dbReference type="Pfam" id="PF00392">
    <property type="entry name" value="GntR"/>
    <property type="match status" value="1"/>
</dbReference>
<dbReference type="AlphaFoldDB" id="A0A4V2KTK3"/>
<name>A0A4V2KTK3_9HYPH</name>
<dbReference type="Pfam" id="PF07729">
    <property type="entry name" value="FCD"/>
    <property type="match status" value="1"/>
</dbReference>
<dbReference type="PROSITE" id="PS50949">
    <property type="entry name" value="HTH_GNTR"/>
    <property type="match status" value="1"/>
</dbReference>
<dbReference type="InterPro" id="IPR036390">
    <property type="entry name" value="WH_DNA-bd_sf"/>
</dbReference>
<dbReference type="CDD" id="cd07377">
    <property type="entry name" value="WHTH_GntR"/>
    <property type="match status" value="1"/>
</dbReference>
<dbReference type="GO" id="GO:0003677">
    <property type="term" value="F:DNA binding"/>
    <property type="evidence" value="ECO:0007669"/>
    <property type="project" value="UniProtKB-KW"/>
</dbReference>
<dbReference type="SUPFAM" id="SSF46785">
    <property type="entry name" value="Winged helix' DNA-binding domain"/>
    <property type="match status" value="1"/>
</dbReference>
<dbReference type="InterPro" id="IPR011711">
    <property type="entry name" value="GntR_C"/>
</dbReference>
<evidence type="ECO:0000256" key="2">
    <source>
        <dbReference type="ARBA" id="ARBA00023125"/>
    </source>
</evidence>
<dbReference type="OrthoDB" id="5454556at2"/>
<evidence type="ECO:0000313" key="7">
    <source>
        <dbReference type="Proteomes" id="UP000292781"/>
    </source>
</evidence>
<dbReference type="InterPro" id="IPR000524">
    <property type="entry name" value="Tscrpt_reg_HTH_GntR"/>
</dbReference>
<feature type="compositionally biased region" description="Basic and acidic residues" evidence="4">
    <location>
        <begin position="24"/>
        <end position="34"/>
    </location>
</feature>
<keyword evidence="7" id="KW-1185">Reference proteome</keyword>
<comment type="caution">
    <text evidence="6">The sequence shown here is derived from an EMBL/GenBank/DDBJ whole genome shotgun (WGS) entry which is preliminary data.</text>
</comment>
<dbReference type="SUPFAM" id="SSF48008">
    <property type="entry name" value="GntR ligand-binding domain-like"/>
    <property type="match status" value="1"/>
</dbReference>
<feature type="region of interest" description="Disordered" evidence="4">
    <location>
        <begin position="1"/>
        <end position="34"/>
    </location>
</feature>
<proteinExistence type="predicted"/>
<reference evidence="6 7" key="1">
    <citation type="submission" date="2019-02" db="EMBL/GenBank/DDBJ databases">
        <title>Siculibacillus lacustris gen. nov., sp. nov., a new rosette-forming bacterium isolated from a freshwater crater lake (Lake St. Ana, Romania).</title>
        <authorList>
            <person name="Felfoldi T."/>
            <person name="Marton Z."/>
            <person name="Szabo A."/>
            <person name="Mentes A."/>
            <person name="Boka K."/>
            <person name="Marialigeti K."/>
            <person name="Mathe I."/>
            <person name="Koncz M."/>
            <person name="Schumann P."/>
            <person name="Toth E."/>
        </authorList>
    </citation>
    <scope>NUCLEOTIDE SEQUENCE [LARGE SCALE GENOMIC DNA]</scope>
    <source>
        <strain evidence="6 7">SA-279</strain>
    </source>
</reference>
<keyword evidence="1" id="KW-0805">Transcription regulation</keyword>
<dbReference type="PANTHER" id="PTHR43537">
    <property type="entry name" value="TRANSCRIPTIONAL REGULATOR, GNTR FAMILY"/>
    <property type="match status" value="1"/>
</dbReference>
<evidence type="ECO:0000256" key="1">
    <source>
        <dbReference type="ARBA" id="ARBA00023015"/>
    </source>
</evidence>
<dbReference type="Proteomes" id="UP000292781">
    <property type="component" value="Unassembled WGS sequence"/>
</dbReference>
<evidence type="ECO:0000256" key="4">
    <source>
        <dbReference type="SAM" id="MobiDB-lite"/>
    </source>
</evidence>
<dbReference type="PANTHER" id="PTHR43537:SF5">
    <property type="entry name" value="UXU OPERON TRANSCRIPTIONAL REGULATOR"/>
    <property type="match status" value="1"/>
</dbReference>
<dbReference type="Gene3D" id="1.10.10.10">
    <property type="entry name" value="Winged helix-like DNA-binding domain superfamily/Winged helix DNA-binding domain"/>
    <property type="match status" value="1"/>
</dbReference>
<evidence type="ECO:0000259" key="5">
    <source>
        <dbReference type="PROSITE" id="PS50949"/>
    </source>
</evidence>
<dbReference type="SMART" id="SM00895">
    <property type="entry name" value="FCD"/>
    <property type="match status" value="1"/>
</dbReference>
<dbReference type="EMBL" id="SJFN01000014">
    <property type="protein sequence ID" value="TBW37634.1"/>
    <property type="molecule type" value="Genomic_DNA"/>
</dbReference>
<evidence type="ECO:0000313" key="6">
    <source>
        <dbReference type="EMBL" id="TBW37634.1"/>
    </source>
</evidence>
<protein>
    <submittedName>
        <fullName evidence="6">FadR family transcriptional regulator</fullName>
    </submittedName>
</protein>
<dbReference type="Gene3D" id="1.20.120.530">
    <property type="entry name" value="GntR ligand-binding domain-like"/>
    <property type="match status" value="1"/>
</dbReference>
<dbReference type="PRINTS" id="PR00035">
    <property type="entry name" value="HTHGNTR"/>
</dbReference>
<dbReference type="GO" id="GO:0003700">
    <property type="term" value="F:DNA-binding transcription factor activity"/>
    <property type="evidence" value="ECO:0007669"/>
    <property type="project" value="InterPro"/>
</dbReference>
<accession>A0A4V2KTK3</accession>
<dbReference type="InterPro" id="IPR008920">
    <property type="entry name" value="TF_FadR/GntR_C"/>
</dbReference>
<keyword evidence="3" id="KW-0804">Transcription</keyword>
<sequence length="269" mass="28689">MAIAQRQGIHRVLEPIKTPSEDSAPARREGGESRADQVVAYLRDHIAAHRLRPGSRLPSESVIGASLGISRPIVREAMRTLAATGLIEMAVGKRATVSPLDGATLRNVIENAVLIGQADVGHVMEMRRGIEIAMVAVAAERCTPETAAALEAIVAEMAGKLDDVVAYTTLDMRLHLTLAEAADNPLYLMLVEAFRQIFQTSMMIGIERWAETPELNRVQQLHEEIVAAVVAGDPAAASTAMAQHFDNAIRVMFATTAQAPGGDGPTSGA</sequence>
<evidence type="ECO:0000256" key="3">
    <source>
        <dbReference type="ARBA" id="ARBA00023163"/>
    </source>
</evidence>
<organism evidence="6 7">
    <name type="scientific">Siculibacillus lacustris</name>
    <dbReference type="NCBI Taxonomy" id="1549641"/>
    <lineage>
        <taxon>Bacteria</taxon>
        <taxon>Pseudomonadati</taxon>
        <taxon>Pseudomonadota</taxon>
        <taxon>Alphaproteobacteria</taxon>
        <taxon>Hyphomicrobiales</taxon>
        <taxon>Ancalomicrobiaceae</taxon>
        <taxon>Siculibacillus</taxon>
    </lineage>
</organism>
<dbReference type="InterPro" id="IPR036388">
    <property type="entry name" value="WH-like_DNA-bd_sf"/>
</dbReference>
<dbReference type="SMART" id="SM00345">
    <property type="entry name" value="HTH_GNTR"/>
    <property type="match status" value="1"/>
</dbReference>
<gene>
    <name evidence="6" type="ORF">EYW49_11040</name>
</gene>
<keyword evidence="2" id="KW-0238">DNA-binding</keyword>